<evidence type="ECO:0000256" key="2">
    <source>
        <dbReference type="ARBA" id="ARBA00022801"/>
    </source>
</evidence>
<dbReference type="Gene3D" id="1.20.120.1080">
    <property type="match status" value="1"/>
</dbReference>
<organism evidence="6 7">
    <name type="scientific">Steinernema hermaphroditum</name>
    <dbReference type="NCBI Taxonomy" id="289476"/>
    <lineage>
        <taxon>Eukaryota</taxon>
        <taxon>Metazoa</taxon>
        <taxon>Ecdysozoa</taxon>
        <taxon>Nematoda</taxon>
        <taxon>Chromadorea</taxon>
        <taxon>Rhabditida</taxon>
        <taxon>Tylenchina</taxon>
        <taxon>Panagrolaimomorpha</taxon>
        <taxon>Strongyloidoidea</taxon>
        <taxon>Steinernematidae</taxon>
        <taxon>Steinernema</taxon>
    </lineage>
</organism>
<keyword evidence="2" id="KW-0378">Hydrolase</keyword>
<protein>
    <recommendedName>
        <fullName evidence="5">Helicase-associated domain-containing protein</fullName>
    </recommendedName>
</protein>
<evidence type="ECO:0000313" key="6">
    <source>
        <dbReference type="EMBL" id="KAK0394144.1"/>
    </source>
</evidence>
<name>A0AA39LEJ6_9BILA</name>
<dbReference type="InterPro" id="IPR048333">
    <property type="entry name" value="HA2_WH"/>
</dbReference>
<keyword evidence="7" id="KW-1185">Reference proteome</keyword>
<dbReference type="GO" id="GO:0016787">
    <property type="term" value="F:hydrolase activity"/>
    <property type="evidence" value="ECO:0007669"/>
    <property type="project" value="UniProtKB-KW"/>
</dbReference>
<dbReference type="SUPFAM" id="SSF52540">
    <property type="entry name" value="P-loop containing nucleoside triphosphate hydrolases"/>
    <property type="match status" value="1"/>
</dbReference>
<dbReference type="GO" id="GO:0003723">
    <property type="term" value="F:RNA binding"/>
    <property type="evidence" value="ECO:0007669"/>
    <property type="project" value="TreeGrafter"/>
</dbReference>
<evidence type="ECO:0000256" key="4">
    <source>
        <dbReference type="ARBA" id="ARBA00022840"/>
    </source>
</evidence>
<evidence type="ECO:0000259" key="5">
    <source>
        <dbReference type="SMART" id="SM00847"/>
    </source>
</evidence>
<dbReference type="SMART" id="SM00847">
    <property type="entry name" value="HA2"/>
    <property type="match status" value="1"/>
</dbReference>
<sequence>MQASRFDFGHCKQIDCYEYFFFQENIMSSMFADVDLKELLLGEEKPFIVVEATNCAEAMTTVSEHLLSEVQVSNANREVCCVFLSDVAASMAALKIARDLSTHVGATVSYNTVAGDCRSEDTKLTCYSVRVILSLLATNRNFISDKILLITDIEASDASINLLLSATKMLPARPKKVLVVCAPMTSSKCAAFLNAPVVSFKSNRAHVDAEYLKEPGRDYVLIGVLNTIQYLKDDDADNIMVFMENIDFTRESMKTLKKELKYENMHTSEHQLLYLHDFLPISYQKELLESCAIGPKKVIMATNVGISVDLPNVGVVIDNAFKRTKFGEHLVDKAIYRDEAFKRLHSCGSGRPGKCLRLYTQMSFAFEMNDNQSEESMYRELSWEMLVTTSILPPGIEYIEIKVFEALCSWYSERATTKLQNLNALDASGKITDLGRKMVEFPCDPQMSKMLLASERYNCSEEILTIASLLFAFRDYDWDHWSQFEKFAPEIEAHLALLNIYNEWIQNGCAKEWCVANHMDSNILCFAREVRGNFANILSKVGVPLRSSSDTVNIRKAVLSGYFHNTAVWNGEGYDLLDTEATSAYCPQTLRVSNAIFVPRFAERPKYIMYSHLNLTIGHSLRVVTSIEESWIQEVAPEFFADYEEVQPNK</sequence>
<comment type="caution">
    <text evidence="6">The sequence shown here is derived from an EMBL/GenBank/DDBJ whole genome shotgun (WGS) entry which is preliminary data.</text>
</comment>
<dbReference type="InterPro" id="IPR007502">
    <property type="entry name" value="Helicase-assoc_dom"/>
</dbReference>
<dbReference type="Pfam" id="PF21010">
    <property type="entry name" value="HA2_C"/>
    <property type="match status" value="1"/>
</dbReference>
<accession>A0AA39LEJ6</accession>
<keyword evidence="4" id="KW-0067">ATP-binding</keyword>
<dbReference type="InterPro" id="IPR027417">
    <property type="entry name" value="P-loop_NTPase"/>
</dbReference>
<dbReference type="Pfam" id="PF04408">
    <property type="entry name" value="WHD_HA2"/>
    <property type="match status" value="1"/>
</dbReference>
<dbReference type="Proteomes" id="UP001175271">
    <property type="component" value="Unassembled WGS sequence"/>
</dbReference>
<dbReference type="PANTHER" id="PTHR18934:SF99">
    <property type="entry name" value="ATP-DEPENDENT RNA HELICASE DHX37-RELATED"/>
    <property type="match status" value="1"/>
</dbReference>
<dbReference type="GO" id="GO:0005524">
    <property type="term" value="F:ATP binding"/>
    <property type="evidence" value="ECO:0007669"/>
    <property type="project" value="UniProtKB-KW"/>
</dbReference>
<dbReference type="GO" id="GO:0004386">
    <property type="term" value="F:helicase activity"/>
    <property type="evidence" value="ECO:0007669"/>
    <property type="project" value="UniProtKB-KW"/>
</dbReference>
<keyword evidence="3" id="KW-0347">Helicase</keyword>
<evidence type="ECO:0000256" key="3">
    <source>
        <dbReference type="ARBA" id="ARBA00022806"/>
    </source>
</evidence>
<reference evidence="6" key="1">
    <citation type="submission" date="2023-06" db="EMBL/GenBank/DDBJ databases">
        <title>Genomic analysis of the entomopathogenic nematode Steinernema hermaphroditum.</title>
        <authorList>
            <person name="Schwarz E.M."/>
            <person name="Heppert J.K."/>
            <person name="Baniya A."/>
            <person name="Schwartz H.T."/>
            <person name="Tan C.-H."/>
            <person name="Antoshechkin I."/>
            <person name="Sternberg P.W."/>
            <person name="Goodrich-Blair H."/>
            <person name="Dillman A.R."/>
        </authorList>
    </citation>
    <scope>NUCLEOTIDE SEQUENCE</scope>
    <source>
        <strain evidence="6">PS9179</strain>
        <tissue evidence="6">Whole animal</tissue>
    </source>
</reference>
<evidence type="ECO:0000313" key="7">
    <source>
        <dbReference type="Proteomes" id="UP001175271"/>
    </source>
</evidence>
<dbReference type="EMBL" id="JAUCMV010000005">
    <property type="protein sequence ID" value="KAK0394144.1"/>
    <property type="molecule type" value="Genomic_DNA"/>
</dbReference>
<evidence type="ECO:0000256" key="1">
    <source>
        <dbReference type="ARBA" id="ARBA00022741"/>
    </source>
</evidence>
<keyword evidence="1" id="KW-0547">Nucleotide-binding</keyword>
<proteinExistence type="predicted"/>
<dbReference type="Gene3D" id="3.40.50.300">
    <property type="entry name" value="P-loop containing nucleotide triphosphate hydrolases"/>
    <property type="match status" value="2"/>
</dbReference>
<dbReference type="PANTHER" id="PTHR18934">
    <property type="entry name" value="ATP-DEPENDENT RNA HELICASE"/>
    <property type="match status" value="1"/>
</dbReference>
<gene>
    <name evidence="6" type="ORF">QR680_000588</name>
</gene>
<feature type="domain" description="Helicase-associated" evidence="5">
    <location>
        <begin position="414"/>
        <end position="498"/>
    </location>
</feature>
<dbReference type="AlphaFoldDB" id="A0AA39LEJ6"/>